<dbReference type="EMBL" id="JAKNGE010000009">
    <property type="protein sequence ID" value="MCG4745602.1"/>
    <property type="molecule type" value="Genomic_DNA"/>
</dbReference>
<keyword evidence="9" id="KW-0808">Transferase</keyword>
<evidence type="ECO:0000313" key="10">
    <source>
        <dbReference type="Proteomes" id="UP001299608"/>
    </source>
</evidence>
<dbReference type="Pfam" id="PF01757">
    <property type="entry name" value="Acyl_transf_3"/>
    <property type="match status" value="1"/>
</dbReference>
<comment type="similarity">
    <text evidence="2">Belongs to the acyltransferase 3 family.</text>
</comment>
<evidence type="ECO:0000256" key="4">
    <source>
        <dbReference type="ARBA" id="ARBA00022692"/>
    </source>
</evidence>
<dbReference type="InterPro" id="IPR002656">
    <property type="entry name" value="Acyl_transf_3_dom"/>
</dbReference>
<evidence type="ECO:0000313" key="9">
    <source>
        <dbReference type="EMBL" id="MCG4745602.1"/>
    </source>
</evidence>
<feature type="transmembrane region" description="Helical" evidence="7">
    <location>
        <begin position="224"/>
        <end position="243"/>
    </location>
</feature>
<feature type="transmembrane region" description="Helical" evidence="7">
    <location>
        <begin position="141"/>
        <end position="159"/>
    </location>
</feature>
<comment type="subcellular location">
    <subcellularLocation>
        <location evidence="1">Cell membrane</location>
        <topology evidence="1">Multi-pass membrane protein</topology>
    </subcellularLocation>
</comment>
<feature type="transmembrane region" description="Helical" evidence="7">
    <location>
        <begin position="166"/>
        <end position="182"/>
    </location>
</feature>
<dbReference type="PANTHER" id="PTHR40074">
    <property type="entry name" value="O-ACETYLTRANSFERASE WECH"/>
    <property type="match status" value="1"/>
</dbReference>
<evidence type="ECO:0000256" key="6">
    <source>
        <dbReference type="ARBA" id="ARBA00023136"/>
    </source>
</evidence>
<accession>A0AAW5BWE3</accession>
<feature type="transmembrane region" description="Helical" evidence="7">
    <location>
        <begin position="90"/>
        <end position="107"/>
    </location>
</feature>
<dbReference type="RefSeq" id="WP_238053503.1">
    <property type="nucleotide sequence ID" value="NZ_JAKNGE010000009.1"/>
</dbReference>
<dbReference type="GO" id="GO:0009246">
    <property type="term" value="P:enterobacterial common antigen biosynthetic process"/>
    <property type="evidence" value="ECO:0007669"/>
    <property type="project" value="TreeGrafter"/>
</dbReference>
<dbReference type="GO" id="GO:0005886">
    <property type="term" value="C:plasma membrane"/>
    <property type="evidence" value="ECO:0007669"/>
    <property type="project" value="UniProtKB-SubCell"/>
</dbReference>
<feature type="transmembrane region" description="Helical" evidence="7">
    <location>
        <begin position="9"/>
        <end position="27"/>
    </location>
</feature>
<keyword evidence="5 7" id="KW-1133">Transmembrane helix</keyword>
<feature type="transmembrane region" description="Helical" evidence="7">
    <location>
        <begin position="255"/>
        <end position="274"/>
    </location>
</feature>
<evidence type="ECO:0000256" key="1">
    <source>
        <dbReference type="ARBA" id="ARBA00004651"/>
    </source>
</evidence>
<name>A0AAW5BWE3_9FIRM</name>
<keyword evidence="4 7" id="KW-0812">Transmembrane</keyword>
<dbReference type="Proteomes" id="UP001299608">
    <property type="component" value="Unassembled WGS sequence"/>
</dbReference>
<keyword evidence="3" id="KW-1003">Cell membrane</keyword>
<evidence type="ECO:0000259" key="8">
    <source>
        <dbReference type="Pfam" id="PF01757"/>
    </source>
</evidence>
<dbReference type="AlphaFoldDB" id="A0AAW5BWE3"/>
<organism evidence="9 10">
    <name type="scientific">Enterocloster aldenensis</name>
    <dbReference type="NCBI Taxonomy" id="358742"/>
    <lineage>
        <taxon>Bacteria</taxon>
        <taxon>Bacillati</taxon>
        <taxon>Bacillota</taxon>
        <taxon>Clostridia</taxon>
        <taxon>Lachnospirales</taxon>
        <taxon>Lachnospiraceae</taxon>
        <taxon>Enterocloster</taxon>
    </lineage>
</organism>
<sequence length="350" mass="39787">MEEKQFHNQVYWITFLFSLLVVWVHSFNAELYLGAMQAAAGVKRLEWILGEGLGQISVPGFFMVSSYLFYRRFNWSRLLPKWKSRIRSILVPYLIWNFLYYAGYVTATRIPAISGLIGKPPVPVTIMQSVDALVNYAYNPVFWYLYQLILLIALAPVVYPVMKRTLTGAAALGVIAFALWHGWDFPHLNMDALFYTCGAAYISLHRDGWGRFAESLPPRGGRRVLCWGAAVLLLALVLFLSRPMAPLYARPLSAVLKRIWGVCAVWFLLSGLPLPMARDWMKHNFFLYAIHFAWVRLFNKAGAILLPPVPASALSMFLLMPLFMVIISSLLRKCLQSVVPGVYRVLSGNR</sequence>
<dbReference type="GO" id="GO:0016413">
    <property type="term" value="F:O-acetyltransferase activity"/>
    <property type="evidence" value="ECO:0007669"/>
    <property type="project" value="TreeGrafter"/>
</dbReference>
<reference evidence="9" key="1">
    <citation type="submission" date="2022-01" db="EMBL/GenBank/DDBJ databases">
        <title>Collection of gut derived symbiotic bacterial strains cultured from healthy donors.</title>
        <authorList>
            <person name="Lin H."/>
            <person name="Kohout C."/>
            <person name="Waligurski E."/>
            <person name="Pamer E.G."/>
        </authorList>
    </citation>
    <scope>NUCLEOTIDE SEQUENCE</scope>
    <source>
        <strain evidence="9">DFI.6.55</strain>
    </source>
</reference>
<gene>
    <name evidence="9" type="ORF">L0N08_09295</name>
</gene>
<keyword evidence="9" id="KW-0012">Acyltransferase</keyword>
<proteinExistence type="inferred from homology"/>
<dbReference type="PANTHER" id="PTHR40074:SF2">
    <property type="entry name" value="O-ACETYLTRANSFERASE WECH"/>
    <property type="match status" value="1"/>
</dbReference>
<evidence type="ECO:0000256" key="5">
    <source>
        <dbReference type="ARBA" id="ARBA00022989"/>
    </source>
</evidence>
<feature type="transmembrane region" description="Helical" evidence="7">
    <location>
        <begin position="47"/>
        <end position="70"/>
    </location>
</feature>
<evidence type="ECO:0000256" key="3">
    <source>
        <dbReference type="ARBA" id="ARBA00022475"/>
    </source>
</evidence>
<keyword evidence="6 7" id="KW-0472">Membrane</keyword>
<evidence type="ECO:0000256" key="2">
    <source>
        <dbReference type="ARBA" id="ARBA00007400"/>
    </source>
</evidence>
<feature type="domain" description="Acyltransferase 3" evidence="8">
    <location>
        <begin position="16"/>
        <end position="326"/>
    </location>
</feature>
<evidence type="ECO:0000256" key="7">
    <source>
        <dbReference type="SAM" id="Phobius"/>
    </source>
</evidence>
<protein>
    <submittedName>
        <fullName evidence="9">Acyltransferase</fullName>
    </submittedName>
</protein>
<comment type="caution">
    <text evidence="9">The sequence shown here is derived from an EMBL/GenBank/DDBJ whole genome shotgun (WGS) entry which is preliminary data.</text>
</comment>
<feature type="transmembrane region" description="Helical" evidence="7">
    <location>
        <begin position="312"/>
        <end position="331"/>
    </location>
</feature>